<evidence type="ECO:0000256" key="1">
    <source>
        <dbReference type="SAM" id="MobiDB-lite"/>
    </source>
</evidence>
<organism evidence="2 3">
    <name type="scientific">Acidovorax delafieldii 2AN</name>
    <dbReference type="NCBI Taxonomy" id="573060"/>
    <lineage>
        <taxon>Bacteria</taxon>
        <taxon>Pseudomonadati</taxon>
        <taxon>Pseudomonadota</taxon>
        <taxon>Betaproteobacteria</taxon>
        <taxon>Burkholderiales</taxon>
        <taxon>Comamonadaceae</taxon>
        <taxon>Acidovorax</taxon>
    </lineage>
</organism>
<dbReference type="Proteomes" id="UP000003856">
    <property type="component" value="Unassembled WGS sequence"/>
</dbReference>
<feature type="non-terminal residue" evidence="2">
    <location>
        <position position="1"/>
    </location>
</feature>
<evidence type="ECO:0000313" key="2">
    <source>
        <dbReference type="EMBL" id="EER60399.1"/>
    </source>
</evidence>
<reference evidence="2 3" key="1">
    <citation type="submission" date="2009-05" db="EMBL/GenBank/DDBJ databases">
        <title>The draft genome of Acidovorax delafieldii 2AN.</title>
        <authorList>
            <consortium name="US DOE Joint Genome Institute (JGI-PGF)"/>
            <person name="Lucas S."/>
            <person name="Copeland A."/>
            <person name="Lapidus A."/>
            <person name="Glavina del Rio T."/>
            <person name="Tice H."/>
            <person name="Bruce D."/>
            <person name="Goodwin L."/>
            <person name="Pitluck S."/>
            <person name="Larimer F."/>
            <person name="Land M.L."/>
            <person name="Hauser L."/>
            <person name="Shelobolina E.S."/>
            <person name="Picardal F."/>
            <person name="Roden E."/>
            <person name="Emerson D."/>
        </authorList>
    </citation>
    <scope>NUCLEOTIDE SEQUENCE [LARGE SCALE GENOMIC DNA]</scope>
    <source>
        <strain evidence="2 3">2AN</strain>
    </source>
</reference>
<proteinExistence type="predicted"/>
<comment type="caution">
    <text evidence="2">The sequence shown here is derived from an EMBL/GenBank/DDBJ whole genome shotgun (WGS) entry which is preliminary data.</text>
</comment>
<keyword evidence="3" id="KW-1185">Reference proteome</keyword>
<gene>
    <name evidence="2" type="ORF">AcdelDRAFT_2048</name>
</gene>
<sequence length="44" mass="4328">AVETAPINVPVAVPLTLPPLTTASGANEPAAQRAAPEVSLPAPQ</sequence>
<dbReference type="AlphaFoldDB" id="C5T568"/>
<accession>C5T568</accession>
<protein>
    <submittedName>
        <fullName evidence="2">Uncharacterized protein</fullName>
    </submittedName>
</protein>
<dbReference type="EMBL" id="ACQT01000058">
    <property type="protein sequence ID" value="EER60399.1"/>
    <property type="molecule type" value="Genomic_DNA"/>
</dbReference>
<name>C5T568_ACIDE</name>
<dbReference type="PATRIC" id="fig|573060.9.peg.3093"/>
<evidence type="ECO:0000313" key="3">
    <source>
        <dbReference type="Proteomes" id="UP000003856"/>
    </source>
</evidence>
<feature type="region of interest" description="Disordered" evidence="1">
    <location>
        <begin position="17"/>
        <end position="44"/>
    </location>
</feature>